<reference evidence="2" key="1">
    <citation type="submission" date="2016-10" db="EMBL/GenBank/DDBJ databases">
        <title>Comparative genomics uncovers the prolific and rare metabolic potential of the cyanobacterial genus Moorea.</title>
        <authorList>
            <person name="Leao T."/>
            <person name="Castelao G."/>
            <person name="Korobeynikov A."/>
            <person name="Monroe E.A."/>
            <person name="Podell S."/>
            <person name="Glukhov E."/>
            <person name="Allen E."/>
            <person name="Gerwick W.H."/>
            <person name="Gerwick L."/>
        </authorList>
    </citation>
    <scope>NUCLEOTIDE SEQUENCE [LARGE SCALE GENOMIC DNA]</scope>
    <source>
        <strain evidence="2">PAL-8-15-08-1</strain>
    </source>
</reference>
<dbReference type="EMBL" id="CP017599">
    <property type="protein sequence ID" value="AOX02841.1"/>
    <property type="molecule type" value="Genomic_DNA"/>
</dbReference>
<dbReference type="PANTHER" id="PTHR34123">
    <property type="entry name" value="OS04G0578200 PROTEIN"/>
    <property type="match status" value="1"/>
</dbReference>
<organism evidence="1 2">
    <name type="scientific">Moorena producens PAL-8-15-08-1</name>
    <dbReference type="NCBI Taxonomy" id="1458985"/>
    <lineage>
        <taxon>Bacteria</taxon>
        <taxon>Bacillati</taxon>
        <taxon>Cyanobacteriota</taxon>
        <taxon>Cyanophyceae</taxon>
        <taxon>Coleofasciculales</taxon>
        <taxon>Coleofasciculaceae</taxon>
        <taxon>Moorena</taxon>
    </lineage>
</organism>
<dbReference type="Pfam" id="PF10184">
    <property type="entry name" value="DUF2358"/>
    <property type="match status" value="1"/>
</dbReference>
<dbReference type="Proteomes" id="UP000177870">
    <property type="component" value="Chromosome"/>
</dbReference>
<evidence type="ECO:0000313" key="1">
    <source>
        <dbReference type="EMBL" id="AOX02841.1"/>
    </source>
</evidence>
<dbReference type="STRING" id="1458985.BJP34_28420"/>
<dbReference type="Gene3D" id="3.10.450.50">
    <property type="match status" value="1"/>
</dbReference>
<dbReference type="AlphaFoldDB" id="A0A1D8TYW2"/>
<evidence type="ECO:0000313" key="2">
    <source>
        <dbReference type="Proteomes" id="UP000177870"/>
    </source>
</evidence>
<evidence type="ECO:0008006" key="3">
    <source>
        <dbReference type="Google" id="ProtNLM"/>
    </source>
</evidence>
<dbReference type="KEGG" id="mpro:BJP34_28420"/>
<dbReference type="OrthoDB" id="1115105at2"/>
<dbReference type="SUPFAM" id="SSF54427">
    <property type="entry name" value="NTF2-like"/>
    <property type="match status" value="1"/>
</dbReference>
<accession>A0A1D8TYW2</accession>
<dbReference type="InterPro" id="IPR032710">
    <property type="entry name" value="NTF2-like_dom_sf"/>
</dbReference>
<protein>
    <recommendedName>
        <fullName evidence="3">DUF2358 domain-containing protein</fullName>
    </recommendedName>
</protein>
<proteinExistence type="predicted"/>
<dbReference type="InterPro" id="IPR018790">
    <property type="entry name" value="DUF2358"/>
</dbReference>
<gene>
    <name evidence="1" type="ORF">BJP34_28420</name>
</gene>
<sequence length="146" mass="17412">MNTNRYNNTQDPDQKEILSPIAQILQQDYQRFPADQTYSIYASDVYFKDPLNQFRGLERYKKMIAFINRWFLEPHLDLQHISQSGDTIKTRWTLSWTTPLPWKPRMTIPGWSELKLNAEGLIVSHIDYWDCSRLDVLKQLLYSNVK</sequence>
<name>A0A1D8TYW2_9CYAN</name>
<dbReference type="RefSeq" id="WP_070395238.1">
    <property type="nucleotide sequence ID" value="NZ_CP017599.1"/>
</dbReference>
<dbReference type="PANTHER" id="PTHR34123:SF1">
    <property type="entry name" value="OS04G0578200 PROTEIN"/>
    <property type="match status" value="1"/>
</dbReference>